<sequence>MPSSVTLLALYAAIALSLGVGVSRLLQIGRRSKGLPPGPPTIPILGNFHQIPSKDVHLQFQKWAEEYGPIFSLILGTRTLIVLSSDQTVKDLLDKRSAIYSSRQDAYVGQDLVSGGLRVLLMKYGPAWRMIRKMIHNILNISAARSYVPYQDLENKQMLVGLLDSPSNFIDHLRRYTNSLTTQMVFGFRTTSINDPKLQQLFHGFEKFAEANSTGGALALDLFPVLRRLPDFLVPLRARAKEIHRKEKELYMGHWMDVKRRILNGTAKPCFCVDLVKAQETEGLSDDLAGYTSGSLLEAGSDTTAATLTAFVQAMIVFPEVQKRAQQELDEVVGPDRLPTVDDMDNLHYIRCCVKESLRWMPTNILGVPHAVTQDDEYMGYRIPKDAGVVLNVWGIHMDPNRHPNPRQFDPSRYAHDFQSLGEAALNSDPSKRDQFVFGAGRRICQGMHIAERSLFLAVSRILWGFNMEKLLDSNGVEITPDIDKLTQGLFVGPEDFEARISPRSAKHELLMRQAWDDSVASLLDKDMQWKEVPKGMALSTYTPTAKVEEEVE</sequence>
<dbReference type="GO" id="GO:0020037">
    <property type="term" value="F:heme binding"/>
    <property type="evidence" value="ECO:0007669"/>
    <property type="project" value="InterPro"/>
</dbReference>
<dbReference type="InterPro" id="IPR002401">
    <property type="entry name" value="Cyt_P450_E_grp-I"/>
</dbReference>
<dbReference type="GO" id="GO:0005506">
    <property type="term" value="F:iron ion binding"/>
    <property type="evidence" value="ECO:0007669"/>
    <property type="project" value="InterPro"/>
</dbReference>
<evidence type="ECO:0000313" key="9">
    <source>
        <dbReference type="Proteomes" id="UP001172673"/>
    </source>
</evidence>
<dbReference type="AlphaFoldDB" id="A0AA39CJU8"/>
<dbReference type="Pfam" id="PF00067">
    <property type="entry name" value="p450"/>
    <property type="match status" value="1"/>
</dbReference>
<protein>
    <recommendedName>
        <fullName evidence="10">Cytochrome P450</fullName>
    </recommendedName>
</protein>
<evidence type="ECO:0000256" key="7">
    <source>
        <dbReference type="PIRSR" id="PIRSR602401-1"/>
    </source>
</evidence>
<keyword evidence="5 7" id="KW-0408">Iron</keyword>
<accession>A0AA39CJU8</accession>
<keyword evidence="9" id="KW-1185">Reference proteome</keyword>
<comment type="caution">
    <text evidence="8">The sequence shown here is derived from an EMBL/GenBank/DDBJ whole genome shotgun (WGS) entry which is preliminary data.</text>
</comment>
<dbReference type="EMBL" id="JAPDRK010000007">
    <property type="protein sequence ID" value="KAJ9610666.1"/>
    <property type="molecule type" value="Genomic_DNA"/>
</dbReference>
<keyword evidence="3 7" id="KW-0479">Metal-binding</keyword>
<dbReference type="CDD" id="cd11065">
    <property type="entry name" value="CYP64-like"/>
    <property type="match status" value="1"/>
</dbReference>
<reference evidence="8" key="1">
    <citation type="submission" date="2022-10" db="EMBL/GenBank/DDBJ databases">
        <title>Culturing micro-colonial fungi from biological soil crusts in the Mojave desert and describing Neophaeococcomyces mojavensis, and introducing the new genera and species Taxawa tesnikishii.</title>
        <authorList>
            <person name="Kurbessoian T."/>
            <person name="Stajich J.E."/>
        </authorList>
    </citation>
    <scope>NUCLEOTIDE SEQUENCE</scope>
    <source>
        <strain evidence="8">TK_41</strain>
    </source>
</reference>
<evidence type="ECO:0000256" key="5">
    <source>
        <dbReference type="ARBA" id="ARBA00023004"/>
    </source>
</evidence>
<keyword evidence="7" id="KW-0349">Heme</keyword>
<evidence type="ECO:0000313" key="8">
    <source>
        <dbReference type="EMBL" id="KAJ9610666.1"/>
    </source>
</evidence>
<dbReference type="GO" id="GO:0004497">
    <property type="term" value="F:monooxygenase activity"/>
    <property type="evidence" value="ECO:0007669"/>
    <property type="project" value="UniProtKB-KW"/>
</dbReference>
<gene>
    <name evidence="8" type="ORF">H2200_005443</name>
</gene>
<dbReference type="SUPFAM" id="SSF48264">
    <property type="entry name" value="Cytochrome P450"/>
    <property type="match status" value="1"/>
</dbReference>
<dbReference type="PANTHER" id="PTHR46300">
    <property type="entry name" value="P450, PUTATIVE (EUROFUNG)-RELATED-RELATED"/>
    <property type="match status" value="1"/>
</dbReference>
<keyword evidence="6" id="KW-0503">Monooxygenase</keyword>
<evidence type="ECO:0000256" key="1">
    <source>
        <dbReference type="ARBA" id="ARBA00001971"/>
    </source>
</evidence>
<proteinExistence type="inferred from homology"/>
<feature type="binding site" description="axial binding residue" evidence="7">
    <location>
        <position position="445"/>
    </location>
    <ligand>
        <name>heme</name>
        <dbReference type="ChEBI" id="CHEBI:30413"/>
    </ligand>
    <ligandPart>
        <name>Fe</name>
        <dbReference type="ChEBI" id="CHEBI:18248"/>
    </ligandPart>
</feature>
<evidence type="ECO:0008006" key="10">
    <source>
        <dbReference type="Google" id="ProtNLM"/>
    </source>
</evidence>
<dbReference type="InterPro" id="IPR001128">
    <property type="entry name" value="Cyt_P450"/>
</dbReference>
<dbReference type="InterPro" id="IPR050364">
    <property type="entry name" value="Cytochrome_P450_fung"/>
</dbReference>
<dbReference type="PRINTS" id="PR00463">
    <property type="entry name" value="EP450I"/>
</dbReference>
<organism evidence="8 9">
    <name type="scientific">Cladophialophora chaetospira</name>
    <dbReference type="NCBI Taxonomy" id="386627"/>
    <lineage>
        <taxon>Eukaryota</taxon>
        <taxon>Fungi</taxon>
        <taxon>Dikarya</taxon>
        <taxon>Ascomycota</taxon>
        <taxon>Pezizomycotina</taxon>
        <taxon>Eurotiomycetes</taxon>
        <taxon>Chaetothyriomycetidae</taxon>
        <taxon>Chaetothyriales</taxon>
        <taxon>Herpotrichiellaceae</taxon>
        <taxon>Cladophialophora</taxon>
    </lineage>
</organism>
<dbReference type="GO" id="GO:0016705">
    <property type="term" value="F:oxidoreductase activity, acting on paired donors, with incorporation or reduction of molecular oxygen"/>
    <property type="evidence" value="ECO:0007669"/>
    <property type="project" value="InterPro"/>
</dbReference>
<keyword evidence="4" id="KW-0560">Oxidoreductase</keyword>
<dbReference type="Proteomes" id="UP001172673">
    <property type="component" value="Unassembled WGS sequence"/>
</dbReference>
<dbReference type="Gene3D" id="1.10.630.10">
    <property type="entry name" value="Cytochrome P450"/>
    <property type="match status" value="1"/>
</dbReference>
<dbReference type="InterPro" id="IPR036396">
    <property type="entry name" value="Cyt_P450_sf"/>
</dbReference>
<evidence type="ECO:0000256" key="2">
    <source>
        <dbReference type="ARBA" id="ARBA00010617"/>
    </source>
</evidence>
<dbReference type="PANTHER" id="PTHR46300:SF2">
    <property type="entry name" value="CYTOCHROME P450 MONOOXYGENASE ALNH-RELATED"/>
    <property type="match status" value="1"/>
</dbReference>
<dbReference type="PRINTS" id="PR00385">
    <property type="entry name" value="P450"/>
</dbReference>
<evidence type="ECO:0000256" key="4">
    <source>
        <dbReference type="ARBA" id="ARBA00023002"/>
    </source>
</evidence>
<evidence type="ECO:0000256" key="6">
    <source>
        <dbReference type="ARBA" id="ARBA00023033"/>
    </source>
</evidence>
<comment type="cofactor">
    <cofactor evidence="1 7">
        <name>heme</name>
        <dbReference type="ChEBI" id="CHEBI:30413"/>
    </cofactor>
</comment>
<comment type="similarity">
    <text evidence="2">Belongs to the cytochrome P450 family.</text>
</comment>
<name>A0AA39CJU8_9EURO</name>
<evidence type="ECO:0000256" key="3">
    <source>
        <dbReference type="ARBA" id="ARBA00022723"/>
    </source>
</evidence>